<keyword evidence="3" id="KW-1185">Reference proteome</keyword>
<gene>
    <name evidence="2" type="ORF">OB955_06750</name>
    <name evidence="1" type="ORF">OB960_06890</name>
</gene>
<dbReference type="EMBL" id="JAOPKB010000002">
    <property type="protein sequence ID" value="MCU4972435.1"/>
    <property type="molecule type" value="Genomic_DNA"/>
</dbReference>
<protein>
    <submittedName>
        <fullName evidence="1">Helix-turn-helix domain-containing protein</fullName>
    </submittedName>
</protein>
<dbReference type="InterPro" id="IPR011991">
    <property type="entry name" value="ArsR-like_HTH"/>
</dbReference>
<organism evidence="1 4">
    <name type="scientific">Natronoglomus mannanivorans</name>
    <dbReference type="NCBI Taxonomy" id="2979990"/>
    <lineage>
        <taxon>Archaea</taxon>
        <taxon>Methanobacteriati</taxon>
        <taxon>Methanobacteriota</taxon>
        <taxon>Stenosarchaea group</taxon>
        <taxon>Halobacteria</taxon>
        <taxon>Halobacteriales</taxon>
        <taxon>Natrialbaceae</taxon>
        <taxon>Natronoglomus</taxon>
    </lineage>
</organism>
<accession>A0AAP2YY22</accession>
<dbReference type="RefSeq" id="WP_338002954.1">
    <property type="nucleotide sequence ID" value="NZ_JAOPKA010000003.1"/>
</dbReference>
<comment type="caution">
    <text evidence="1">The sequence shown here is derived from an EMBL/GenBank/DDBJ whole genome shotgun (WGS) entry which is preliminary data.</text>
</comment>
<evidence type="ECO:0000313" key="4">
    <source>
        <dbReference type="Proteomes" id="UP001321018"/>
    </source>
</evidence>
<evidence type="ECO:0000313" key="1">
    <source>
        <dbReference type="EMBL" id="MCU4741123.1"/>
    </source>
</evidence>
<dbReference type="EMBL" id="JAOPKA010000003">
    <property type="protein sequence ID" value="MCU4741123.1"/>
    <property type="molecule type" value="Genomic_DNA"/>
</dbReference>
<dbReference type="Proteomes" id="UP001320972">
    <property type="component" value="Unassembled WGS sequence"/>
</dbReference>
<evidence type="ECO:0000313" key="3">
    <source>
        <dbReference type="Proteomes" id="UP001320972"/>
    </source>
</evidence>
<dbReference type="SUPFAM" id="SSF46785">
    <property type="entry name" value="Winged helix' DNA-binding domain"/>
    <property type="match status" value="1"/>
</dbReference>
<dbReference type="AlphaFoldDB" id="A0AAP2YY22"/>
<dbReference type="InterPro" id="IPR036390">
    <property type="entry name" value="WH_DNA-bd_sf"/>
</dbReference>
<dbReference type="InterPro" id="IPR036388">
    <property type="entry name" value="WH-like_DNA-bd_sf"/>
</dbReference>
<dbReference type="Pfam" id="PF12840">
    <property type="entry name" value="HTH_20"/>
    <property type="match status" value="1"/>
</dbReference>
<dbReference type="Proteomes" id="UP001321018">
    <property type="component" value="Unassembled WGS sequence"/>
</dbReference>
<proteinExistence type="predicted"/>
<sequence length="114" mass="13083">MSQTTDSPPDREEMKQLRYDHPSGWLYLTRHESVPLIVDALLDFQPRREFNKSELARQAGLTRQTVGKHISVLLELDIVEEVQATTPQRYRVAASEQTRALHELNSALNAVSER</sequence>
<reference evidence="1 3" key="1">
    <citation type="submission" date="2022-09" db="EMBL/GenBank/DDBJ databases">
        <title>Enrichment on poylsaccharides allowed isolation of novel metabolic and taxonomic groups of Haloarchaea.</title>
        <authorList>
            <person name="Sorokin D.Y."/>
            <person name="Elcheninov A.G."/>
            <person name="Khizhniak T.V."/>
            <person name="Kolganova T.V."/>
            <person name="Kublanov I.V."/>
        </authorList>
    </citation>
    <scope>NUCLEOTIDE SEQUENCE</scope>
    <source>
        <strain evidence="2 3">AArc-m2/3/4</strain>
        <strain evidence="1">AArc-xg1-1</strain>
    </source>
</reference>
<dbReference type="Gene3D" id="1.10.10.10">
    <property type="entry name" value="Winged helix-like DNA-binding domain superfamily/Winged helix DNA-binding domain"/>
    <property type="match status" value="1"/>
</dbReference>
<name>A0AAP2YY22_9EURY</name>
<dbReference type="CDD" id="cd00090">
    <property type="entry name" value="HTH_ARSR"/>
    <property type="match status" value="1"/>
</dbReference>
<evidence type="ECO:0000313" key="2">
    <source>
        <dbReference type="EMBL" id="MCU4972435.1"/>
    </source>
</evidence>